<evidence type="ECO:0000256" key="2">
    <source>
        <dbReference type="SAM" id="Phobius"/>
    </source>
</evidence>
<keyword evidence="2" id="KW-0812">Transmembrane</keyword>
<keyword evidence="2" id="KW-1133">Transmembrane helix</keyword>
<dbReference type="RefSeq" id="WP_271970420.1">
    <property type="nucleotide sequence ID" value="NZ_JAQLUK010000019.1"/>
</dbReference>
<feature type="region of interest" description="Disordered" evidence="1">
    <location>
        <begin position="71"/>
        <end position="90"/>
    </location>
</feature>
<evidence type="ECO:0000256" key="1">
    <source>
        <dbReference type="SAM" id="MobiDB-lite"/>
    </source>
</evidence>
<gene>
    <name evidence="3" type="ORF">PM085_14300</name>
</gene>
<keyword evidence="2" id="KW-0472">Membrane</keyword>
<accession>A0ABT4Z5J7</accession>
<proteinExistence type="predicted"/>
<organism evidence="3 4">
    <name type="scientific">Halorubrum ezzemoulense</name>
    <name type="common">Halorubrum chaoviator</name>
    <dbReference type="NCBI Taxonomy" id="337243"/>
    <lineage>
        <taxon>Archaea</taxon>
        <taxon>Methanobacteriati</taxon>
        <taxon>Methanobacteriota</taxon>
        <taxon>Stenosarchaea group</taxon>
        <taxon>Halobacteria</taxon>
        <taxon>Halobacteriales</taxon>
        <taxon>Haloferacaceae</taxon>
        <taxon>Halorubrum</taxon>
    </lineage>
</organism>
<reference evidence="3 4" key="1">
    <citation type="submission" date="2023-01" db="EMBL/GenBank/DDBJ databases">
        <title>Halorubrum ezzemoulense from Santa Pola, Spain.</title>
        <authorList>
            <person name="Feng Y."/>
            <person name="Louyakis A.S."/>
            <person name="Gogarten J.P."/>
        </authorList>
    </citation>
    <scope>NUCLEOTIDE SEQUENCE [LARGE SCALE GENOMIC DNA]</scope>
    <source>
        <strain evidence="3 4">AMM015</strain>
    </source>
</reference>
<feature type="transmembrane region" description="Helical" evidence="2">
    <location>
        <begin position="21"/>
        <end position="42"/>
    </location>
</feature>
<keyword evidence="4" id="KW-1185">Reference proteome</keyword>
<feature type="non-terminal residue" evidence="3">
    <location>
        <position position="1"/>
    </location>
</feature>
<comment type="caution">
    <text evidence="3">The sequence shown here is derived from an EMBL/GenBank/DDBJ whole genome shotgun (WGS) entry which is preliminary data.</text>
</comment>
<name>A0ABT4Z5J7_HALEZ</name>
<sequence>PNSKWVPSQWMDVTMKLNRRSVLGAIGMIGVGTGAAFGSGAFTTVEAQREVEVNVIGGGFRTDGIIHLNNTPENVSSGNPARDANGESDIDGDGTVESIQDVENDISSQIIGNDGSADVLVNTASDFVTVKDTEGTEFDGRSLYPALDNTYDSTDRSYVSLVANDVTIVFGPEDRKLPPNSNLSETKLFEVVRNGSVDVTFAKGDVDKGLLTKVQGQNVSTSPSFTGSGNVTLSGDVQAGEASRETEDLLIRIGGSS</sequence>
<evidence type="ECO:0000313" key="4">
    <source>
        <dbReference type="Proteomes" id="UP001210528"/>
    </source>
</evidence>
<dbReference type="EMBL" id="JAQLUK010000019">
    <property type="protein sequence ID" value="MDB2293435.1"/>
    <property type="molecule type" value="Genomic_DNA"/>
</dbReference>
<dbReference type="Proteomes" id="UP001210528">
    <property type="component" value="Unassembled WGS sequence"/>
</dbReference>
<evidence type="ECO:0000313" key="3">
    <source>
        <dbReference type="EMBL" id="MDB2293435.1"/>
    </source>
</evidence>
<protein>
    <submittedName>
        <fullName evidence="3">Uncharacterized protein</fullName>
    </submittedName>
</protein>